<dbReference type="OrthoDB" id="9814548at2"/>
<protein>
    <recommendedName>
        <fullName evidence="6">Peptidyl-prolyl cis-trans isomerase</fullName>
        <ecNumber evidence="6">5.2.1.8</ecNumber>
    </recommendedName>
</protein>
<evidence type="ECO:0000256" key="2">
    <source>
        <dbReference type="ARBA" id="ARBA00006577"/>
    </source>
</evidence>
<organism evidence="8 9">
    <name type="scientific">Polaribacter vadi</name>
    <dbReference type="NCBI Taxonomy" id="1774273"/>
    <lineage>
        <taxon>Bacteria</taxon>
        <taxon>Pseudomonadati</taxon>
        <taxon>Bacteroidota</taxon>
        <taxon>Flavobacteriia</taxon>
        <taxon>Flavobacteriales</taxon>
        <taxon>Flavobacteriaceae</taxon>
    </lineage>
</organism>
<dbReference type="SUPFAM" id="SSF54534">
    <property type="entry name" value="FKBP-like"/>
    <property type="match status" value="1"/>
</dbReference>
<dbReference type="InterPro" id="IPR046357">
    <property type="entry name" value="PPIase_dom_sf"/>
</dbReference>
<evidence type="ECO:0000256" key="6">
    <source>
        <dbReference type="RuleBase" id="RU003915"/>
    </source>
</evidence>
<dbReference type="GO" id="GO:0003755">
    <property type="term" value="F:peptidyl-prolyl cis-trans isomerase activity"/>
    <property type="evidence" value="ECO:0007669"/>
    <property type="project" value="UniProtKB-UniRule"/>
</dbReference>
<dbReference type="PANTHER" id="PTHR43811">
    <property type="entry name" value="FKBP-TYPE PEPTIDYL-PROLYL CIS-TRANS ISOMERASE FKPA"/>
    <property type="match status" value="1"/>
</dbReference>
<evidence type="ECO:0000256" key="5">
    <source>
        <dbReference type="PROSITE-ProRule" id="PRU00277"/>
    </source>
</evidence>
<dbReference type="GO" id="GO:0006457">
    <property type="term" value="P:protein folding"/>
    <property type="evidence" value="ECO:0007669"/>
    <property type="project" value="InterPro"/>
</dbReference>
<evidence type="ECO:0000256" key="4">
    <source>
        <dbReference type="ARBA" id="ARBA00023235"/>
    </source>
</evidence>
<dbReference type="KEGG" id="pob:LPB03_00950"/>
<evidence type="ECO:0000256" key="1">
    <source>
        <dbReference type="ARBA" id="ARBA00000971"/>
    </source>
</evidence>
<evidence type="ECO:0000313" key="9">
    <source>
        <dbReference type="Proteomes" id="UP000092584"/>
    </source>
</evidence>
<dbReference type="InterPro" id="IPR036944">
    <property type="entry name" value="PPIase_FKBP_N_sf"/>
</dbReference>
<dbReference type="PROSITE" id="PS51257">
    <property type="entry name" value="PROKAR_LIPOPROTEIN"/>
    <property type="match status" value="1"/>
</dbReference>
<name>A0A1B8U119_9FLAO</name>
<evidence type="ECO:0000313" key="8">
    <source>
        <dbReference type="EMBL" id="OBY65561.1"/>
    </source>
</evidence>
<dbReference type="PANTHER" id="PTHR43811:SF23">
    <property type="entry name" value="FKBP-TYPE 22 KDA PEPTIDYL-PROLYL CIS-TRANS ISOMERASE"/>
    <property type="match status" value="1"/>
</dbReference>
<dbReference type="Proteomes" id="UP000092584">
    <property type="component" value="Unassembled WGS sequence"/>
</dbReference>
<dbReference type="InterPro" id="IPR000774">
    <property type="entry name" value="PPIase_FKBP_N"/>
</dbReference>
<dbReference type="Pfam" id="PF01346">
    <property type="entry name" value="FKBP_N"/>
    <property type="match status" value="1"/>
</dbReference>
<comment type="caution">
    <text evidence="8">The sequence shown here is derived from an EMBL/GenBank/DDBJ whole genome shotgun (WGS) entry which is preliminary data.</text>
</comment>
<dbReference type="RefSeq" id="WP_065318338.1">
    <property type="nucleotide sequence ID" value="NZ_CP017477.1"/>
</dbReference>
<dbReference type="PROSITE" id="PS50059">
    <property type="entry name" value="FKBP_PPIASE"/>
    <property type="match status" value="1"/>
</dbReference>
<sequence length="242" mass="26746">MKVLKTLAIVAASTMMVSCGNQKPDVKSLETEIDSASYALGMDMAIKVKANFEKADTDLFLQGYRNGMDSTNMLIAQEDLNAFLGAFFQKQQAEKMKEQQEKAAKDAEVKFGDNKKAGQDFLAENKVKENVQTTDSGLQYLVLKEGTGEKPVATSKIKIHYHGTTINGEVFDSSVDKGTPYDASPNQFIPGFTEGLLLMNEGAKYRFFIPQELAYGAQQRGALIQPFSTLIFEVEILDILEQ</sequence>
<proteinExistence type="inferred from homology"/>
<dbReference type="Gene3D" id="3.10.50.40">
    <property type="match status" value="1"/>
</dbReference>
<comment type="catalytic activity">
    <reaction evidence="1 5 6">
        <text>[protein]-peptidylproline (omega=180) = [protein]-peptidylproline (omega=0)</text>
        <dbReference type="Rhea" id="RHEA:16237"/>
        <dbReference type="Rhea" id="RHEA-COMP:10747"/>
        <dbReference type="Rhea" id="RHEA-COMP:10748"/>
        <dbReference type="ChEBI" id="CHEBI:83833"/>
        <dbReference type="ChEBI" id="CHEBI:83834"/>
        <dbReference type="EC" id="5.2.1.8"/>
    </reaction>
</comment>
<feature type="domain" description="PPIase FKBP-type" evidence="7">
    <location>
        <begin position="154"/>
        <end position="240"/>
    </location>
</feature>
<gene>
    <name evidence="8" type="ORF">LPB3_04160</name>
</gene>
<dbReference type="InterPro" id="IPR001179">
    <property type="entry name" value="PPIase_FKBP_dom"/>
</dbReference>
<evidence type="ECO:0000256" key="3">
    <source>
        <dbReference type="ARBA" id="ARBA00023110"/>
    </source>
</evidence>
<dbReference type="Pfam" id="PF00254">
    <property type="entry name" value="FKBP_C"/>
    <property type="match status" value="1"/>
</dbReference>
<comment type="similarity">
    <text evidence="2 6">Belongs to the FKBP-type PPIase family.</text>
</comment>
<reference evidence="9" key="1">
    <citation type="submission" date="2016-02" db="EMBL/GenBank/DDBJ databases">
        <authorList>
            <person name="Shin S.-K."/>
            <person name="Yi H."/>
            <person name="Kim E."/>
        </authorList>
    </citation>
    <scope>NUCLEOTIDE SEQUENCE [LARGE SCALE GENOMIC DNA]</scope>
    <source>
        <strain evidence="9">LPB0003</strain>
    </source>
</reference>
<dbReference type="Gene3D" id="1.10.287.460">
    <property type="entry name" value="Peptidyl-prolyl cis-trans isomerase, FKBP-type, N-terminal domain"/>
    <property type="match status" value="1"/>
</dbReference>
<evidence type="ECO:0000259" key="7">
    <source>
        <dbReference type="PROSITE" id="PS50059"/>
    </source>
</evidence>
<keyword evidence="9" id="KW-1185">Reference proteome</keyword>
<dbReference type="AlphaFoldDB" id="A0A1B8U119"/>
<accession>A0A1B8U119</accession>
<keyword evidence="3 5" id="KW-0697">Rotamase</keyword>
<dbReference type="STRING" id="1774273.LPB03_00950"/>
<dbReference type="EMBL" id="LSFM01000018">
    <property type="protein sequence ID" value="OBY65561.1"/>
    <property type="molecule type" value="Genomic_DNA"/>
</dbReference>
<keyword evidence="4 5" id="KW-0413">Isomerase</keyword>
<dbReference type="EC" id="5.2.1.8" evidence="6"/>